<dbReference type="InterPro" id="IPR020084">
    <property type="entry name" value="NUDIX_hydrolase_CS"/>
</dbReference>
<name>A0ABQ5UY99_9PROT</name>
<dbReference type="CDD" id="cd03426">
    <property type="entry name" value="NUDIX_CoAse_Nudt7"/>
    <property type="match status" value="1"/>
</dbReference>
<comment type="cofactor">
    <cofactor evidence="2">
        <name>Mg(2+)</name>
        <dbReference type="ChEBI" id="CHEBI:18420"/>
    </cofactor>
</comment>
<keyword evidence="5" id="KW-0460">Magnesium</keyword>
<proteinExistence type="predicted"/>
<dbReference type="PANTHER" id="PTHR12992:SF11">
    <property type="entry name" value="MITOCHONDRIAL COENZYME A DIPHOSPHATASE NUDT8"/>
    <property type="match status" value="1"/>
</dbReference>
<comment type="cofactor">
    <cofactor evidence="1">
        <name>Mn(2+)</name>
        <dbReference type="ChEBI" id="CHEBI:29035"/>
    </cofactor>
</comment>
<reference evidence="8" key="2">
    <citation type="submission" date="2023-01" db="EMBL/GenBank/DDBJ databases">
        <title>Draft genome sequence of Algimonas porphyrae strain NBRC 108216.</title>
        <authorList>
            <person name="Sun Q."/>
            <person name="Mori K."/>
        </authorList>
    </citation>
    <scope>NUCLEOTIDE SEQUENCE</scope>
    <source>
        <strain evidence="8">NBRC 108216</strain>
    </source>
</reference>
<dbReference type="PROSITE" id="PS51462">
    <property type="entry name" value="NUDIX"/>
    <property type="match status" value="1"/>
</dbReference>
<dbReference type="InterPro" id="IPR015797">
    <property type="entry name" value="NUDIX_hydrolase-like_dom_sf"/>
</dbReference>
<keyword evidence="6" id="KW-0464">Manganese</keyword>
<evidence type="ECO:0000259" key="7">
    <source>
        <dbReference type="PROSITE" id="PS51462"/>
    </source>
</evidence>
<evidence type="ECO:0000313" key="9">
    <source>
        <dbReference type="Proteomes" id="UP001161390"/>
    </source>
</evidence>
<dbReference type="PROSITE" id="PS00893">
    <property type="entry name" value="NUDIX_BOX"/>
    <property type="match status" value="1"/>
</dbReference>
<gene>
    <name evidence="8" type="ORF">GCM10007854_10830</name>
</gene>
<evidence type="ECO:0000256" key="1">
    <source>
        <dbReference type="ARBA" id="ARBA00001936"/>
    </source>
</evidence>
<feature type="domain" description="Nudix hydrolase" evidence="7">
    <location>
        <begin position="28"/>
        <end position="167"/>
    </location>
</feature>
<keyword evidence="3" id="KW-0479">Metal-binding</keyword>
<dbReference type="RefSeq" id="WP_284370413.1">
    <property type="nucleotide sequence ID" value="NZ_BSNJ01000002.1"/>
</dbReference>
<protein>
    <recommendedName>
        <fullName evidence="7">Nudix hydrolase domain-containing protein</fullName>
    </recommendedName>
</protein>
<dbReference type="EMBL" id="BSNJ01000002">
    <property type="protein sequence ID" value="GLQ20128.1"/>
    <property type="molecule type" value="Genomic_DNA"/>
</dbReference>
<dbReference type="SUPFAM" id="SSF55811">
    <property type="entry name" value="Nudix"/>
    <property type="match status" value="1"/>
</dbReference>
<dbReference type="PANTHER" id="PTHR12992">
    <property type="entry name" value="NUDIX HYDROLASE"/>
    <property type="match status" value="1"/>
</dbReference>
<accession>A0ABQ5UY99</accession>
<evidence type="ECO:0000256" key="4">
    <source>
        <dbReference type="ARBA" id="ARBA00022801"/>
    </source>
</evidence>
<evidence type="ECO:0000256" key="6">
    <source>
        <dbReference type="ARBA" id="ARBA00023211"/>
    </source>
</evidence>
<keyword evidence="4" id="KW-0378">Hydrolase</keyword>
<evidence type="ECO:0000313" key="8">
    <source>
        <dbReference type="EMBL" id="GLQ20128.1"/>
    </source>
</evidence>
<dbReference type="Gene3D" id="3.90.79.10">
    <property type="entry name" value="Nucleoside Triphosphate Pyrophosphohydrolase"/>
    <property type="match status" value="1"/>
</dbReference>
<sequence>MDADEQRLRRAFLPVIIADGSDAITRETQRVAAVLLPFVKRPSGWHLIYTQRPETMPNHAGQISFPGGKAEVGETVLEAALRETEEEIGLGAEAIEIIGRLPSFDAAGHFRVTPFAGIVDPDAVMTIDAHEVAEVFEVPLHFLMDPSNHIAKQVTFEERSITVYYMPYAGDDGVVRNIWGMTAGMTRRVWKRAFHDADADVT</sequence>
<reference evidence="8" key="1">
    <citation type="journal article" date="2014" name="Int. J. Syst. Evol. Microbiol.">
        <title>Complete genome of a new Firmicutes species belonging to the dominant human colonic microbiota ('Ruminococcus bicirculans') reveals two chromosomes and a selective capacity to utilize plant glucans.</title>
        <authorList>
            <consortium name="NISC Comparative Sequencing Program"/>
            <person name="Wegmann U."/>
            <person name="Louis P."/>
            <person name="Goesmann A."/>
            <person name="Henrissat B."/>
            <person name="Duncan S.H."/>
            <person name="Flint H.J."/>
        </authorList>
    </citation>
    <scope>NUCLEOTIDE SEQUENCE</scope>
    <source>
        <strain evidence="8">NBRC 108216</strain>
    </source>
</reference>
<dbReference type="Proteomes" id="UP001161390">
    <property type="component" value="Unassembled WGS sequence"/>
</dbReference>
<keyword evidence="9" id="KW-1185">Reference proteome</keyword>
<evidence type="ECO:0000256" key="3">
    <source>
        <dbReference type="ARBA" id="ARBA00022723"/>
    </source>
</evidence>
<dbReference type="InterPro" id="IPR000086">
    <property type="entry name" value="NUDIX_hydrolase_dom"/>
</dbReference>
<dbReference type="InterPro" id="IPR045121">
    <property type="entry name" value="CoAse"/>
</dbReference>
<evidence type="ECO:0000256" key="2">
    <source>
        <dbReference type="ARBA" id="ARBA00001946"/>
    </source>
</evidence>
<dbReference type="Pfam" id="PF00293">
    <property type="entry name" value="NUDIX"/>
    <property type="match status" value="1"/>
</dbReference>
<evidence type="ECO:0000256" key="5">
    <source>
        <dbReference type="ARBA" id="ARBA00022842"/>
    </source>
</evidence>
<organism evidence="8 9">
    <name type="scientific">Algimonas porphyrae</name>
    <dbReference type="NCBI Taxonomy" id="1128113"/>
    <lineage>
        <taxon>Bacteria</taxon>
        <taxon>Pseudomonadati</taxon>
        <taxon>Pseudomonadota</taxon>
        <taxon>Alphaproteobacteria</taxon>
        <taxon>Maricaulales</taxon>
        <taxon>Robiginitomaculaceae</taxon>
        <taxon>Algimonas</taxon>
    </lineage>
</organism>
<comment type="caution">
    <text evidence="8">The sequence shown here is derived from an EMBL/GenBank/DDBJ whole genome shotgun (WGS) entry which is preliminary data.</text>
</comment>